<dbReference type="InterPro" id="IPR036249">
    <property type="entry name" value="Thioredoxin-like_sf"/>
</dbReference>
<accession>A0A3S3VRE2</accession>
<comment type="caution">
    <text evidence="3">The sequence shown here is derived from an EMBL/GenBank/DDBJ whole genome shotgun (WGS) entry which is preliminary data.</text>
</comment>
<dbReference type="OrthoDB" id="9811036at2"/>
<feature type="chain" id="PRO_5018652194" evidence="1">
    <location>
        <begin position="18"/>
        <end position="186"/>
    </location>
</feature>
<dbReference type="SUPFAM" id="SSF52833">
    <property type="entry name" value="Thioredoxin-like"/>
    <property type="match status" value="1"/>
</dbReference>
<dbReference type="Gene3D" id="3.40.30.10">
    <property type="entry name" value="Glutaredoxin"/>
    <property type="match status" value="1"/>
</dbReference>
<dbReference type="EMBL" id="SBLC01000013">
    <property type="protein sequence ID" value="RWY40943.1"/>
    <property type="molecule type" value="Genomic_DNA"/>
</dbReference>
<keyword evidence="4" id="KW-1185">Reference proteome</keyword>
<dbReference type="Pfam" id="PF13098">
    <property type="entry name" value="Thioredoxin_2"/>
    <property type="match status" value="1"/>
</dbReference>
<reference evidence="3 4" key="1">
    <citation type="journal article" date="2015" name="Int. J. Syst. Evol. Microbiol.">
        <title>Gemmobacter intermedius sp. nov., isolated from a white stork (Ciconia ciconia).</title>
        <authorList>
            <person name="Kampfer P."/>
            <person name="Jerzak L."/>
            <person name="Wilharm G."/>
            <person name="Golke J."/>
            <person name="Busse H.J."/>
            <person name="Glaeser S.P."/>
        </authorList>
    </citation>
    <scope>NUCLEOTIDE SEQUENCE [LARGE SCALE GENOMIC DNA]</scope>
    <source>
        <strain evidence="3 4">119/4</strain>
    </source>
</reference>
<dbReference type="AlphaFoldDB" id="A0A3S3VRE2"/>
<feature type="signal peptide" evidence="1">
    <location>
        <begin position="1"/>
        <end position="17"/>
    </location>
</feature>
<dbReference type="InterPro" id="IPR012336">
    <property type="entry name" value="Thioredoxin-like_fold"/>
</dbReference>
<name>A0A3S3VRE2_9RHOB</name>
<evidence type="ECO:0000259" key="2">
    <source>
        <dbReference type="Pfam" id="PF13098"/>
    </source>
</evidence>
<keyword evidence="1" id="KW-0732">Signal</keyword>
<evidence type="ECO:0000313" key="3">
    <source>
        <dbReference type="EMBL" id="RWY40943.1"/>
    </source>
</evidence>
<proteinExistence type="predicted"/>
<dbReference type="InterPro" id="IPR041737">
    <property type="entry name" value="SoxW"/>
</dbReference>
<organism evidence="3 4">
    <name type="scientific">Falsigemmobacter intermedius</name>
    <dbReference type="NCBI Taxonomy" id="1553448"/>
    <lineage>
        <taxon>Bacteria</taxon>
        <taxon>Pseudomonadati</taxon>
        <taxon>Pseudomonadota</taxon>
        <taxon>Alphaproteobacteria</taxon>
        <taxon>Rhodobacterales</taxon>
        <taxon>Paracoccaceae</taxon>
        <taxon>Falsigemmobacter</taxon>
    </lineage>
</organism>
<gene>
    <name evidence="3" type="ORF">EP867_10665</name>
</gene>
<dbReference type="RefSeq" id="WP_128488991.1">
    <property type="nucleotide sequence ID" value="NZ_JBHLXB010000003.1"/>
</dbReference>
<protein>
    <submittedName>
        <fullName evidence="3">DUF255 domain-containing protein</fullName>
    </submittedName>
</protein>
<dbReference type="CDD" id="cd02951">
    <property type="entry name" value="SoxW"/>
    <property type="match status" value="1"/>
</dbReference>
<evidence type="ECO:0000256" key="1">
    <source>
        <dbReference type="SAM" id="SignalP"/>
    </source>
</evidence>
<dbReference type="Proteomes" id="UP000287168">
    <property type="component" value="Unassembled WGS sequence"/>
</dbReference>
<feature type="domain" description="Thioredoxin-like fold" evidence="2">
    <location>
        <begin position="50"/>
        <end position="140"/>
    </location>
</feature>
<evidence type="ECO:0000313" key="4">
    <source>
        <dbReference type="Proteomes" id="UP000287168"/>
    </source>
</evidence>
<sequence length="186" mass="19840">MKALALALWLGASSALAAPLAVPLGDDGLHKPDWLEESFLDLREDLEEAQAGGRSLLISIEQRGCIYCAKMHSEIFPDPQVAQRLRDDFRVIQVDLAGSLEVTDFDGSIATEKATARAWGVNFTPTLIFLPAQVPPGLTARQAALAVLPGSPSAPVLAEVMDWVRAGGELSGRTLKEVLSPPQSAN</sequence>